<name>A0A7I7UK98_MYCPV</name>
<sequence length="135" mass="14587">MNMNALHRPGAIALTTTRRWGGYMNGEAKVWLVEHDIELDPAATKRFANVWRDVAGVDDHIRDTALLAAARYLAGEATPASVGKTLARARSRVAAQWVAAKVVAKLAVGDGAAEAATAREVGVDRMALRRWLGKR</sequence>
<reference evidence="1 2" key="1">
    <citation type="journal article" date="2019" name="Emerg. Microbes Infect.">
        <title>Comprehensive subspecies identification of 175 nontuberculous mycobacteria species based on 7547 genomic profiles.</title>
        <authorList>
            <person name="Matsumoto Y."/>
            <person name="Kinjo T."/>
            <person name="Motooka D."/>
            <person name="Nabeya D."/>
            <person name="Jung N."/>
            <person name="Uechi K."/>
            <person name="Horii T."/>
            <person name="Iida T."/>
            <person name="Fujita J."/>
            <person name="Nakamura S."/>
        </authorList>
    </citation>
    <scope>NUCLEOTIDE SEQUENCE [LARGE SCALE GENOMIC DNA]</scope>
    <source>
        <strain evidence="1 2">JCM 6370</strain>
    </source>
</reference>
<gene>
    <name evidence="1" type="ORF">MPUL_30420</name>
</gene>
<dbReference type="EMBL" id="AP022599">
    <property type="protein sequence ID" value="BBY81884.1"/>
    <property type="molecule type" value="Genomic_DNA"/>
</dbReference>
<accession>A0A7I7UK98</accession>
<keyword evidence="2" id="KW-1185">Reference proteome</keyword>
<evidence type="ECO:0000313" key="2">
    <source>
        <dbReference type="Proteomes" id="UP000467252"/>
    </source>
</evidence>
<evidence type="ECO:0000313" key="1">
    <source>
        <dbReference type="EMBL" id="BBY81884.1"/>
    </source>
</evidence>
<organism evidence="1 2">
    <name type="scientific">Mycolicibacterium pulveris</name>
    <name type="common">Mycobacterium pulveris</name>
    <dbReference type="NCBI Taxonomy" id="36813"/>
    <lineage>
        <taxon>Bacteria</taxon>
        <taxon>Bacillati</taxon>
        <taxon>Actinomycetota</taxon>
        <taxon>Actinomycetes</taxon>
        <taxon>Mycobacteriales</taxon>
        <taxon>Mycobacteriaceae</taxon>
        <taxon>Mycolicibacterium</taxon>
    </lineage>
</organism>
<dbReference type="AlphaFoldDB" id="A0A7I7UK98"/>
<protein>
    <submittedName>
        <fullName evidence="1">Uncharacterized protein</fullName>
    </submittedName>
</protein>
<dbReference type="Proteomes" id="UP000467252">
    <property type="component" value="Chromosome"/>
</dbReference>
<proteinExistence type="predicted"/>